<dbReference type="Gene3D" id="1.10.150.320">
    <property type="entry name" value="Photosystem II 12 kDa extrinsic protein"/>
    <property type="match status" value="1"/>
</dbReference>
<dbReference type="SUPFAM" id="SSF81585">
    <property type="entry name" value="PsbU/PolX domain-like"/>
    <property type="match status" value="1"/>
</dbReference>
<feature type="chain" id="PRO_5047479771" description="Helix-hairpin-helix domain-containing protein" evidence="1">
    <location>
        <begin position="25"/>
        <end position="118"/>
    </location>
</feature>
<evidence type="ECO:0000256" key="1">
    <source>
        <dbReference type="SAM" id="SignalP"/>
    </source>
</evidence>
<evidence type="ECO:0000313" key="3">
    <source>
        <dbReference type="Proteomes" id="UP001242010"/>
    </source>
</evidence>
<accession>A0ABN6UTZ1</accession>
<dbReference type="RefSeq" id="WP_286354835.1">
    <property type="nucleotide sequence ID" value="NZ_AP027079.1"/>
</dbReference>
<gene>
    <name evidence="2" type="ORF">GETHOR_03120</name>
</gene>
<dbReference type="Proteomes" id="UP001242010">
    <property type="component" value="Chromosome"/>
</dbReference>
<keyword evidence="3" id="KW-1185">Reference proteome</keyword>
<reference evidence="3" key="1">
    <citation type="journal article" date="2023" name="Int. J. Syst. Evol. Microbiol.">
        <title>Mesoterricola silvestris gen. nov., sp. nov., Mesoterricola sediminis sp. nov., Geothrix oryzae sp. nov., Geothrix edaphica sp. nov., Geothrix rubra sp. nov., and Geothrix limicola sp. nov., six novel members of Acidobacteriota isolated from soils.</title>
        <authorList>
            <person name="Itoh H."/>
            <person name="Sugisawa Y."/>
            <person name="Mise K."/>
            <person name="Xu Z."/>
            <person name="Kuniyasu M."/>
            <person name="Ushijima N."/>
            <person name="Kawano K."/>
            <person name="Kobayashi E."/>
            <person name="Shiratori Y."/>
            <person name="Masuda Y."/>
            <person name="Senoo K."/>
        </authorList>
    </citation>
    <scope>NUCLEOTIDE SEQUENCE [LARGE SCALE GENOMIC DNA]</scope>
    <source>
        <strain evidence="3">Red222</strain>
    </source>
</reference>
<protein>
    <recommendedName>
        <fullName evidence="4">Helix-hairpin-helix domain-containing protein</fullName>
    </recommendedName>
</protein>
<organism evidence="2 3">
    <name type="scientific">Geothrix oryzae</name>
    <dbReference type="NCBI Taxonomy" id="2927975"/>
    <lineage>
        <taxon>Bacteria</taxon>
        <taxon>Pseudomonadati</taxon>
        <taxon>Acidobacteriota</taxon>
        <taxon>Holophagae</taxon>
        <taxon>Holophagales</taxon>
        <taxon>Holophagaceae</taxon>
        <taxon>Geothrix</taxon>
    </lineage>
</organism>
<sequence>MTIRTLRTCLAVAMLLLTAAAPLAAEDQPAAKGKAARAPKAPAAGLRTKGKLKPVDINGAAKNELSFMLGIPEELAAKIIAGRPYHSKAHLLTRNIVSPEVYARIKDKVVAKQSGAIR</sequence>
<dbReference type="Pfam" id="PF12836">
    <property type="entry name" value="HHH_3"/>
    <property type="match status" value="1"/>
</dbReference>
<proteinExistence type="predicted"/>
<evidence type="ECO:0000313" key="2">
    <source>
        <dbReference type="EMBL" id="BDU68211.1"/>
    </source>
</evidence>
<keyword evidence="1" id="KW-0732">Signal</keyword>
<feature type="signal peptide" evidence="1">
    <location>
        <begin position="1"/>
        <end position="24"/>
    </location>
</feature>
<name>A0ABN6UTZ1_9BACT</name>
<evidence type="ECO:0008006" key="4">
    <source>
        <dbReference type="Google" id="ProtNLM"/>
    </source>
</evidence>
<dbReference type="EMBL" id="AP027079">
    <property type="protein sequence ID" value="BDU68211.1"/>
    <property type="molecule type" value="Genomic_DNA"/>
</dbReference>